<feature type="compositionally biased region" description="Polar residues" evidence="1">
    <location>
        <begin position="352"/>
        <end position="361"/>
    </location>
</feature>
<keyword evidence="2" id="KW-0472">Membrane</keyword>
<keyword evidence="4" id="KW-1185">Reference proteome</keyword>
<evidence type="ECO:0000313" key="3">
    <source>
        <dbReference type="EMBL" id="KAL2036954.1"/>
    </source>
</evidence>
<proteinExistence type="predicted"/>
<feature type="compositionally biased region" description="Pro residues" evidence="1">
    <location>
        <begin position="307"/>
        <end position="317"/>
    </location>
</feature>
<feature type="compositionally biased region" description="Polar residues" evidence="1">
    <location>
        <begin position="229"/>
        <end position="240"/>
    </location>
</feature>
<feature type="compositionally biased region" description="Low complexity" evidence="1">
    <location>
        <begin position="362"/>
        <end position="381"/>
    </location>
</feature>
<feature type="transmembrane region" description="Helical" evidence="2">
    <location>
        <begin position="12"/>
        <end position="34"/>
    </location>
</feature>
<feature type="compositionally biased region" description="Polar residues" evidence="1">
    <location>
        <begin position="211"/>
        <end position="220"/>
    </location>
</feature>
<feature type="transmembrane region" description="Helical" evidence="2">
    <location>
        <begin position="126"/>
        <end position="146"/>
    </location>
</feature>
<keyword evidence="2" id="KW-0812">Transmembrane</keyword>
<organism evidence="3 4">
    <name type="scientific">Stereocaulon virgatum</name>
    <dbReference type="NCBI Taxonomy" id="373712"/>
    <lineage>
        <taxon>Eukaryota</taxon>
        <taxon>Fungi</taxon>
        <taxon>Dikarya</taxon>
        <taxon>Ascomycota</taxon>
        <taxon>Pezizomycotina</taxon>
        <taxon>Lecanoromycetes</taxon>
        <taxon>OSLEUM clade</taxon>
        <taxon>Lecanoromycetidae</taxon>
        <taxon>Lecanorales</taxon>
        <taxon>Lecanorineae</taxon>
        <taxon>Stereocaulaceae</taxon>
        <taxon>Stereocaulon</taxon>
    </lineage>
</organism>
<reference evidence="3 4" key="1">
    <citation type="submission" date="2024-09" db="EMBL/GenBank/DDBJ databases">
        <title>Rethinking Asexuality: The Enigmatic Case of Functional Sexual Genes in Lepraria (Stereocaulaceae).</title>
        <authorList>
            <person name="Doellman M."/>
            <person name="Sun Y."/>
            <person name="Barcenas-Pena A."/>
            <person name="Lumbsch H.T."/>
            <person name="Grewe F."/>
        </authorList>
    </citation>
    <scope>NUCLEOTIDE SEQUENCE [LARGE SCALE GENOMIC DNA]</scope>
    <source>
        <strain evidence="3 4">Mercado 3170</strain>
    </source>
</reference>
<feature type="compositionally biased region" description="Low complexity" evidence="1">
    <location>
        <begin position="318"/>
        <end position="341"/>
    </location>
</feature>
<evidence type="ECO:0000256" key="1">
    <source>
        <dbReference type="SAM" id="MobiDB-lite"/>
    </source>
</evidence>
<sequence>MARTTVSTFIGIAALLLGVATATLLFVLAGSLISNRQEPFALPLVAAIVQIFSCCTLAALIILRIQPNKSLTAFVGQSRRRHVLVLILGIIPSLAAAAVVGSALGWGDGTLTNKRRLVAGGQLSSFLTIVFVVWGITILVQCLYYVSYALVQKTRPTISSPRLAVEEAPQQAIEPSRPTTVASVQSNPFRELEISSTPSLTHSDGTISMRSSLSTLQRPPSSKKGHIIRQSSFNRQSGRSSYDAPLSGPSQDEGFDSWDTSAVSSHIRETILTSKALKGSGLEPIPGSRSPSPAKALEGPFFQPSPSLSPTPSPLPQPSISRQSSPTSSPIDTPNFTSMFPPSTPPVTSPSQLQRNFSRPGSHSGPVSPLSRSSSRSRATSINEEHIHPLFRSSSPTPPPSASANTKVTAAPGAGLMINERTLKRMRSGSLPSSPSPLVRSLSFSDIHNSIVPPSPSIDTMPTHHTVSRAPSQRHQRKRSLSFESSILDLM</sequence>
<gene>
    <name evidence="3" type="ORF">N7G274_010239</name>
</gene>
<name>A0ABR3ZUX3_9LECA</name>
<feature type="compositionally biased region" description="Polar residues" evidence="1">
    <location>
        <begin position="177"/>
        <end position="188"/>
    </location>
</feature>
<comment type="caution">
    <text evidence="3">The sequence shown here is derived from an EMBL/GenBank/DDBJ whole genome shotgun (WGS) entry which is preliminary data.</text>
</comment>
<feature type="region of interest" description="Disordered" evidence="1">
    <location>
        <begin position="211"/>
        <end position="258"/>
    </location>
</feature>
<keyword evidence="2" id="KW-1133">Transmembrane helix</keyword>
<feature type="transmembrane region" description="Helical" evidence="2">
    <location>
        <begin position="40"/>
        <end position="63"/>
    </location>
</feature>
<accession>A0ABR3ZUX3</accession>
<protein>
    <submittedName>
        <fullName evidence="3">Uncharacterized protein</fullName>
    </submittedName>
</protein>
<feature type="region of interest" description="Disordered" evidence="1">
    <location>
        <begin position="453"/>
        <end position="491"/>
    </location>
</feature>
<feature type="compositionally biased region" description="Polar residues" evidence="1">
    <location>
        <begin position="457"/>
        <end position="471"/>
    </location>
</feature>
<feature type="region of interest" description="Disordered" evidence="1">
    <location>
        <begin position="167"/>
        <end position="188"/>
    </location>
</feature>
<dbReference type="Proteomes" id="UP001590950">
    <property type="component" value="Unassembled WGS sequence"/>
</dbReference>
<evidence type="ECO:0000256" key="2">
    <source>
        <dbReference type="SAM" id="Phobius"/>
    </source>
</evidence>
<feature type="region of interest" description="Disordered" evidence="1">
    <location>
        <begin position="278"/>
        <end position="414"/>
    </location>
</feature>
<feature type="transmembrane region" description="Helical" evidence="2">
    <location>
        <begin position="83"/>
        <end position="106"/>
    </location>
</feature>
<dbReference type="EMBL" id="JBEFKJ010000046">
    <property type="protein sequence ID" value="KAL2036954.1"/>
    <property type="molecule type" value="Genomic_DNA"/>
</dbReference>
<evidence type="ECO:0000313" key="4">
    <source>
        <dbReference type="Proteomes" id="UP001590950"/>
    </source>
</evidence>